<keyword evidence="2" id="KW-0315">Glutamine amidotransferase</keyword>
<feature type="domain" description="DRTGG" evidence="3">
    <location>
        <begin position="231"/>
        <end position="322"/>
    </location>
</feature>
<comment type="caution">
    <text evidence="4">The sequence shown here is derived from an EMBL/GenBank/DDBJ whole genome shotgun (WGS) entry which is preliminary data.</text>
</comment>
<sequence length="364" mass="39879">MAKKVFVAATGQHCGKTTISLSLLHMAGKKYDRIGFMKPFGPKLARFEGRDVDMDAKLMARVYGLSDRVDLMSPVVLHPGDTKRILDGYIRPEALMERIEKACAELEKECDFLVIEGAGHTGVGSVAGINNARVAKALDAPVMMIAGGGIGSAIDDIHLNLALFEAEGAEVKLVLPNKILPAKREMVLHYLGQAFSRRGIRVLGGFDYSQILANPTLLNVSRLLDLRLEADSQQAARIVHHVQLGAASTQRVVDLLQPSTLLVVTSSRDELLVTLSTLYHMPEYYEKICGLVITGVASVSDVTQKIIDDSGIPYLRCEKRTTAEIFSTLENYVSKITAEDEEKINLVQRLAEESLDFDAIDTLL</sequence>
<evidence type="ECO:0000313" key="4">
    <source>
        <dbReference type="EMBL" id="TYP00284.1"/>
    </source>
</evidence>
<dbReference type="AlphaFoldDB" id="A0A5D3WPL3"/>
<dbReference type="Gene3D" id="3.40.1390.20">
    <property type="entry name" value="HprK N-terminal domain-like"/>
    <property type="match status" value="1"/>
</dbReference>
<protein>
    <recommendedName>
        <fullName evidence="3">DRTGG domain-containing protein</fullName>
    </recommendedName>
</protein>
<dbReference type="EMBL" id="VNIB01000001">
    <property type="protein sequence ID" value="TYP00284.1"/>
    <property type="molecule type" value="Genomic_DNA"/>
</dbReference>
<evidence type="ECO:0000313" key="5">
    <source>
        <dbReference type="Proteomes" id="UP000324159"/>
    </source>
</evidence>
<evidence type="ECO:0000256" key="1">
    <source>
        <dbReference type="ARBA" id="ARBA00011643"/>
    </source>
</evidence>
<dbReference type="Proteomes" id="UP000324159">
    <property type="component" value="Unassembled WGS sequence"/>
</dbReference>
<dbReference type="OrthoDB" id="9773206at2"/>
<dbReference type="SUPFAM" id="SSF75138">
    <property type="entry name" value="HprK N-terminal domain-like"/>
    <property type="match status" value="1"/>
</dbReference>
<reference evidence="4 5" key="1">
    <citation type="submission" date="2019-07" db="EMBL/GenBank/DDBJ databases">
        <title>Genomic Encyclopedia of Type Strains, Phase IV (KMG-IV): sequencing the most valuable type-strain genomes for metagenomic binning, comparative biology and taxonomic classification.</title>
        <authorList>
            <person name="Goeker M."/>
        </authorList>
    </citation>
    <scope>NUCLEOTIDE SEQUENCE [LARGE SCALE GENOMIC DNA]</scope>
    <source>
        <strain evidence="4 5">SS015</strain>
    </source>
</reference>
<dbReference type="PANTHER" id="PTHR21343:SF8">
    <property type="entry name" value="DRTGG DOMAIN-CONTAINING PROTEIN"/>
    <property type="match status" value="1"/>
</dbReference>
<proteinExistence type="predicted"/>
<dbReference type="RefSeq" id="WP_148894478.1">
    <property type="nucleotide sequence ID" value="NZ_VNIB01000001.1"/>
</dbReference>
<keyword evidence="5" id="KW-1185">Reference proteome</keyword>
<dbReference type="InterPro" id="IPR027417">
    <property type="entry name" value="P-loop_NTPase"/>
</dbReference>
<dbReference type="PANTHER" id="PTHR21343">
    <property type="entry name" value="DETHIOBIOTIN SYNTHETASE"/>
    <property type="match status" value="1"/>
</dbReference>
<dbReference type="InterPro" id="IPR010766">
    <property type="entry name" value="DRTGG"/>
</dbReference>
<dbReference type="Gene3D" id="3.40.50.300">
    <property type="entry name" value="P-loop containing nucleotide triphosphate hydrolases"/>
    <property type="match status" value="1"/>
</dbReference>
<dbReference type="SUPFAM" id="SSF52540">
    <property type="entry name" value="P-loop containing nucleoside triphosphate hydrolases"/>
    <property type="match status" value="1"/>
</dbReference>
<dbReference type="Pfam" id="PF13500">
    <property type="entry name" value="AAA_26"/>
    <property type="match status" value="1"/>
</dbReference>
<comment type="subunit">
    <text evidence="1">Homohexamer.</text>
</comment>
<accession>A0A5D3WPL3</accession>
<evidence type="ECO:0000259" key="3">
    <source>
        <dbReference type="Pfam" id="PF07085"/>
    </source>
</evidence>
<gene>
    <name evidence="4" type="ORF">EDC39_101447</name>
</gene>
<dbReference type="CDD" id="cd03109">
    <property type="entry name" value="DTBS"/>
    <property type="match status" value="1"/>
</dbReference>
<organism evidence="4 5">
    <name type="scientific">Geothermobacter ehrlichii</name>
    <dbReference type="NCBI Taxonomy" id="213224"/>
    <lineage>
        <taxon>Bacteria</taxon>
        <taxon>Pseudomonadati</taxon>
        <taxon>Thermodesulfobacteriota</taxon>
        <taxon>Desulfuromonadia</taxon>
        <taxon>Desulfuromonadales</taxon>
        <taxon>Geothermobacteraceae</taxon>
        <taxon>Geothermobacter</taxon>
    </lineage>
</organism>
<name>A0A5D3WPL3_9BACT</name>
<dbReference type="Pfam" id="PF07085">
    <property type="entry name" value="DRTGG"/>
    <property type="match status" value="1"/>
</dbReference>
<evidence type="ECO:0000256" key="2">
    <source>
        <dbReference type="ARBA" id="ARBA00022962"/>
    </source>
</evidence>
<dbReference type="InterPro" id="IPR028979">
    <property type="entry name" value="Ser_kin/Pase_Hpr-like_N_sf"/>
</dbReference>